<evidence type="ECO:0000256" key="3">
    <source>
        <dbReference type="ARBA" id="ARBA00007592"/>
    </source>
</evidence>
<comment type="caution">
    <text evidence="12">Was originally thought to be a dihydrodipicolinate synthase (DHDPS), catalyzing the condensation of (S)-aspartate-beta-semialdehyde [(S)-ASA] and pyruvate to dihydrodipicolinate (DHDP). However, it was shown in E.coli that the product of the enzymatic reaction is not dihydrodipicolinate but in fact (4S)-4-hydroxy-2,3,4,5-tetrahydro-(2S)-dipicolinic acid (HTPA), and that the consecutive dehydration reaction leading to DHDP is not spontaneous but catalyzed by DapB.</text>
</comment>
<dbReference type="InterPro" id="IPR013785">
    <property type="entry name" value="Aldolase_TIM"/>
</dbReference>
<reference evidence="16 17" key="1">
    <citation type="submission" date="2019-12" db="EMBL/GenBank/DDBJ databases">
        <title>Auraticoccus cholistani sp. nov., an actinomycete isolated from soil of Cholistan desert.</title>
        <authorList>
            <person name="Cheema M.T."/>
        </authorList>
    </citation>
    <scope>NUCLEOTIDE SEQUENCE [LARGE SCALE GENOMIC DNA]</scope>
    <source>
        <strain evidence="16 17">F435</strain>
    </source>
</reference>
<dbReference type="InterPro" id="IPR005263">
    <property type="entry name" value="DapA"/>
</dbReference>
<dbReference type="NCBIfam" id="TIGR00674">
    <property type="entry name" value="dapA"/>
    <property type="match status" value="1"/>
</dbReference>
<dbReference type="EC" id="4.3.3.7" evidence="4 12"/>
<feature type="active site" description="Proton donor/acceptor" evidence="12 14">
    <location>
        <position position="140"/>
    </location>
</feature>
<evidence type="ECO:0000313" key="17">
    <source>
        <dbReference type="Proteomes" id="UP000435304"/>
    </source>
</evidence>
<dbReference type="AlphaFoldDB" id="A0A6A9UTN1"/>
<dbReference type="EMBL" id="WPCU01000005">
    <property type="protein sequence ID" value="MVA76183.1"/>
    <property type="molecule type" value="Genomic_DNA"/>
</dbReference>
<name>A0A6A9UTN1_9ACTN</name>
<dbReference type="PROSITE" id="PS00665">
    <property type="entry name" value="DHDPS_1"/>
    <property type="match status" value="1"/>
</dbReference>
<comment type="subcellular location">
    <subcellularLocation>
        <location evidence="12">Cytoplasm</location>
    </subcellularLocation>
</comment>
<keyword evidence="8 12" id="KW-0457">Lysine biosynthesis</keyword>
<comment type="caution">
    <text evidence="16">The sequence shown here is derived from an EMBL/GenBank/DDBJ whole genome shotgun (WGS) entry which is preliminary data.</text>
</comment>
<feature type="active site" description="Schiff-base intermediate with substrate" evidence="12 14">
    <location>
        <position position="168"/>
    </location>
</feature>
<evidence type="ECO:0000256" key="4">
    <source>
        <dbReference type="ARBA" id="ARBA00012086"/>
    </source>
</evidence>
<feature type="binding site" evidence="12 15">
    <location>
        <position position="52"/>
    </location>
    <ligand>
        <name>pyruvate</name>
        <dbReference type="ChEBI" id="CHEBI:15361"/>
    </ligand>
</feature>
<gene>
    <name evidence="12 16" type="primary">dapA</name>
    <name evidence="16" type="ORF">GC722_09125</name>
</gene>
<evidence type="ECO:0000256" key="15">
    <source>
        <dbReference type="PIRSR" id="PIRSR001365-2"/>
    </source>
</evidence>
<dbReference type="RefSeq" id="WP_156609594.1">
    <property type="nucleotide sequence ID" value="NZ_WPCU01000005.1"/>
</dbReference>
<evidence type="ECO:0000256" key="1">
    <source>
        <dbReference type="ARBA" id="ARBA00003294"/>
    </source>
</evidence>
<dbReference type="InterPro" id="IPR002220">
    <property type="entry name" value="DapA-like"/>
</dbReference>
<keyword evidence="6 12" id="KW-0028">Amino-acid biosynthesis</keyword>
<keyword evidence="10 12" id="KW-0704">Schiff base</keyword>
<comment type="subunit">
    <text evidence="12">Homotetramer; dimer of dimers.</text>
</comment>
<protein>
    <recommendedName>
        <fullName evidence="4 12">4-hydroxy-tetrahydrodipicolinate synthase</fullName>
        <shortName evidence="12">HTPA synthase</shortName>
        <ecNumber evidence="4 12">4.3.3.7</ecNumber>
    </recommendedName>
</protein>
<evidence type="ECO:0000256" key="2">
    <source>
        <dbReference type="ARBA" id="ARBA00005120"/>
    </source>
</evidence>
<evidence type="ECO:0000313" key="16">
    <source>
        <dbReference type="EMBL" id="MVA76183.1"/>
    </source>
</evidence>
<comment type="similarity">
    <text evidence="3 12 13">Belongs to the DapA family.</text>
</comment>
<dbReference type="PANTHER" id="PTHR12128">
    <property type="entry name" value="DIHYDRODIPICOLINATE SYNTHASE"/>
    <property type="match status" value="1"/>
</dbReference>
<feature type="site" description="Part of a proton relay during catalysis" evidence="12">
    <location>
        <position position="114"/>
    </location>
</feature>
<dbReference type="GO" id="GO:0009089">
    <property type="term" value="P:lysine biosynthetic process via diaminopimelate"/>
    <property type="evidence" value="ECO:0007669"/>
    <property type="project" value="UniProtKB-UniRule"/>
</dbReference>
<dbReference type="Proteomes" id="UP000435304">
    <property type="component" value="Unassembled WGS sequence"/>
</dbReference>
<dbReference type="CDD" id="cd00950">
    <property type="entry name" value="DHDPS"/>
    <property type="match status" value="1"/>
</dbReference>
<dbReference type="Pfam" id="PF00701">
    <property type="entry name" value="DHDPS"/>
    <property type="match status" value="1"/>
</dbReference>
<dbReference type="UniPathway" id="UPA00034">
    <property type="reaction ID" value="UER00017"/>
</dbReference>
<dbReference type="PROSITE" id="PS00666">
    <property type="entry name" value="DHDPS_2"/>
    <property type="match status" value="1"/>
</dbReference>
<keyword evidence="7 12" id="KW-0220">Diaminopimelate biosynthesis</keyword>
<dbReference type="GO" id="GO:0008840">
    <property type="term" value="F:4-hydroxy-tetrahydrodipicolinate synthase activity"/>
    <property type="evidence" value="ECO:0007669"/>
    <property type="project" value="UniProtKB-UniRule"/>
</dbReference>
<dbReference type="SMART" id="SM01130">
    <property type="entry name" value="DHDPS"/>
    <property type="match status" value="1"/>
</dbReference>
<proteinExistence type="inferred from homology"/>
<dbReference type="HAMAP" id="MF_00418">
    <property type="entry name" value="DapA"/>
    <property type="match status" value="1"/>
</dbReference>
<evidence type="ECO:0000256" key="11">
    <source>
        <dbReference type="ARBA" id="ARBA00047836"/>
    </source>
</evidence>
<dbReference type="InterPro" id="IPR020625">
    <property type="entry name" value="Schiff_base-form_aldolases_AS"/>
</dbReference>
<dbReference type="SUPFAM" id="SSF51569">
    <property type="entry name" value="Aldolase"/>
    <property type="match status" value="1"/>
</dbReference>
<sequence>MSAAEPVFGRLLTAMVTPFAEDGSLDLEAARVLARHLVDDLGNDGLVVNGTTGESPTTTTEEKAALVRAVVDEVGDRARVVSGAGSYDTEHTVGLAEQMTEAGAHGLLVVTPYYSRPTQAGLVAHFTTVAERTRLPIMLYDIPHRAGTAIDTETFVRVAEHERVVAVKDAKGDPVASSEVIARTGLEWYSGDDAMTLPLLAVGAVGVVGTSTHFTGRGMAELIAAHGRGDVAGALDLHRRLLPVLTGVFATQGCSMVKAGLALQGYRVGGVRLPMVPATDEQREVFAGQLRGLGLL</sequence>
<dbReference type="PIRSF" id="PIRSF001365">
    <property type="entry name" value="DHDPS"/>
    <property type="match status" value="1"/>
</dbReference>
<evidence type="ECO:0000256" key="8">
    <source>
        <dbReference type="ARBA" id="ARBA00023154"/>
    </source>
</evidence>
<accession>A0A6A9UTN1</accession>
<evidence type="ECO:0000256" key="10">
    <source>
        <dbReference type="ARBA" id="ARBA00023270"/>
    </source>
</evidence>
<dbReference type="InterPro" id="IPR020624">
    <property type="entry name" value="Schiff_base-form_aldolases_CS"/>
</dbReference>
<dbReference type="PANTHER" id="PTHR12128:SF66">
    <property type="entry name" value="4-HYDROXY-2-OXOGLUTARATE ALDOLASE, MITOCHONDRIAL"/>
    <property type="match status" value="1"/>
</dbReference>
<dbReference type="GO" id="GO:0019877">
    <property type="term" value="P:diaminopimelate biosynthetic process"/>
    <property type="evidence" value="ECO:0007669"/>
    <property type="project" value="UniProtKB-UniRule"/>
</dbReference>
<dbReference type="GO" id="GO:0005829">
    <property type="term" value="C:cytosol"/>
    <property type="evidence" value="ECO:0007669"/>
    <property type="project" value="TreeGrafter"/>
</dbReference>
<comment type="function">
    <text evidence="1 12">Catalyzes the condensation of (S)-aspartate-beta-semialdehyde [(S)-ASA] and pyruvate to 4-hydroxy-tetrahydrodipicolinate (HTPA).</text>
</comment>
<evidence type="ECO:0000256" key="6">
    <source>
        <dbReference type="ARBA" id="ARBA00022605"/>
    </source>
</evidence>
<evidence type="ECO:0000256" key="13">
    <source>
        <dbReference type="PIRNR" id="PIRNR001365"/>
    </source>
</evidence>
<evidence type="ECO:0000256" key="7">
    <source>
        <dbReference type="ARBA" id="ARBA00022915"/>
    </source>
</evidence>
<dbReference type="PRINTS" id="PR00146">
    <property type="entry name" value="DHPICSNTHASE"/>
</dbReference>
<evidence type="ECO:0000256" key="5">
    <source>
        <dbReference type="ARBA" id="ARBA00022490"/>
    </source>
</evidence>
<feature type="site" description="Part of a proton relay during catalysis" evidence="12">
    <location>
        <position position="51"/>
    </location>
</feature>
<comment type="catalytic activity">
    <reaction evidence="11 12">
        <text>L-aspartate 4-semialdehyde + pyruvate = (2S,4S)-4-hydroxy-2,3,4,5-tetrahydrodipicolinate + H2O + H(+)</text>
        <dbReference type="Rhea" id="RHEA:34171"/>
        <dbReference type="ChEBI" id="CHEBI:15361"/>
        <dbReference type="ChEBI" id="CHEBI:15377"/>
        <dbReference type="ChEBI" id="CHEBI:15378"/>
        <dbReference type="ChEBI" id="CHEBI:67139"/>
        <dbReference type="ChEBI" id="CHEBI:537519"/>
        <dbReference type="EC" id="4.3.3.7"/>
    </reaction>
</comment>
<keyword evidence="9 12" id="KW-0456">Lyase</keyword>
<evidence type="ECO:0000256" key="9">
    <source>
        <dbReference type="ARBA" id="ARBA00023239"/>
    </source>
</evidence>
<evidence type="ECO:0000256" key="12">
    <source>
        <dbReference type="HAMAP-Rule" id="MF_00418"/>
    </source>
</evidence>
<organism evidence="16 17">
    <name type="scientific">Auraticoccus cholistanensis</name>
    <dbReference type="NCBI Taxonomy" id="2656650"/>
    <lineage>
        <taxon>Bacteria</taxon>
        <taxon>Bacillati</taxon>
        <taxon>Actinomycetota</taxon>
        <taxon>Actinomycetes</taxon>
        <taxon>Propionibacteriales</taxon>
        <taxon>Propionibacteriaceae</taxon>
        <taxon>Auraticoccus</taxon>
    </lineage>
</organism>
<keyword evidence="17" id="KW-1185">Reference proteome</keyword>
<comment type="pathway">
    <text evidence="2 12">Amino-acid biosynthesis; L-lysine biosynthesis via DAP pathway; (S)-tetrahydrodipicolinate from L-aspartate: step 3/4.</text>
</comment>
<feature type="binding site" evidence="12 15">
    <location>
        <position position="208"/>
    </location>
    <ligand>
        <name>pyruvate</name>
        <dbReference type="ChEBI" id="CHEBI:15361"/>
    </ligand>
</feature>
<keyword evidence="5 12" id="KW-0963">Cytoplasm</keyword>
<evidence type="ECO:0000256" key="14">
    <source>
        <dbReference type="PIRSR" id="PIRSR001365-1"/>
    </source>
</evidence>
<dbReference type="Gene3D" id="3.20.20.70">
    <property type="entry name" value="Aldolase class I"/>
    <property type="match status" value="1"/>
</dbReference>